<name>A0AA85JL51_TRIRE</name>
<evidence type="ECO:0000313" key="9">
    <source>
        <dbReference type="Proteomes" id="UP000050795"/>
    </source>
</evidence>
<keyword evidence="9" id="KW-1185">Reference proteome</keyword>
<comment type="subcellular location">
    <subcellularLocation>
        <location evidence="1 6">Nucleus</location>
    </subcellularLocation>
</comment>
<evidence type="ECO:0000256" key="5">
    <source>
        <dbReference type="ARBA" id="ARBA00023306"/>
    </source>
</evidence>
<feature type="compositionally biased region" description="Polar residues" evidence="7">
    <location>
        <begin position="291"/>
        <end position="300"/>
    </location>
</feature>
<feature type="compositionally biased region" description="Basic and acidic residues" evidence="7">
    <location>
        <begin position="30"/>
        <end position="47"/>
    </location>
</feature>
<sequence length="467" mass="52307">MSTSLSNLPSSIPVVASSRIPQVEESSSSEGERHDVYESDEESRSVTEEEEADSDDNRPNSLYSINKYSRQDGLRRNAVHRAHSPSDNRARPTEDDGDDVQEPLPGADDDAVDIGVLERLRKMSKGAAKRVVKNPRPKLDPQCLLSNKGLPALLDDFKKVKFRGKGHEFQDLEKLLYVYEAWANRVVPRLTFPEVVERLEHVGSKREIHVALDRLRNGIWPPYASNEQVEPSEDESEREHEDPDALWRSVIESVPQECYLYVDLQANYFQRGNTPTAKNTPPKTNDVFKDLNSTDYQDTQDSIDDSNLHLPQASTSYSSESRVERNRRLALERLAARKSSAGTLITNKLKTPTNHILKNALKAAISAAPSSSNSELTNKLSSEFSINEKSDDINSSNTLTQNSNAHNTTLVDTMSSHTVINATNDDLHHSVLEQFSENHNDDVLSTVLQEVESPCYVDESNLVIDLS</sequence>
<feature type="compositionally biased region" description="Polar residues" evidence="7">
    <location>
        <begin position="1"/>
        <end position="10"/>
    </location>
</feature>
<evidence type="ECO:0000256" key="1">
    <source>
        <dbReference type="ARBA" id="ARBA00004123"/>
    </source>
</evidence>
<evidence type="ECO:0000256" key="3">
    <source>
        <dbReference type="ARBA" id="ARBA00022763"/>
    </source>
</evidence>
<organism evidence="9 10">
    <name type="scientific">Trichobilharzia regenti</name>
    <name type="common">Nasal bird schistosome</name>
    <dbReference type="NCBI Taxonomy" id="157069"/>
    <lineage>
        <taxon>Eukaryota</taxon>
        <taxon>Metazoa</taxon>
        <taxon>Spiralia</taxon>
        <taxon>Lophotrochozoa</taxon>
        <taxon>Platyhelminthes</taxon>
        <taxon>Trematoda</taxon>
        <taxon>Digenea</taxon>
        <taxon>Strigeidida</taxon>
        <taxon>Schistosomatoidea</taxon>
        <taxon>Schistosomatidae</taxon>
        <taxon>Trichobilharzia</taxon>
    </lineage>
</organism>
<dbReference type="WBParaSite" id="TREG1_37670.2">
    <property type="protein sequence ID" value="TREG1_37670.2"/>
    <property type="gene ID" value="TREG1_37670"/>
</dbReference>
<feature type="compositionally biased region" description="Low complexity" evidence="7">
    <location>
        <begin position="273"/>
        <end position="285"/>
    </location>
</feature>
<protein>
    <recommendedName>
        <fullName evidence="6">TIMELESS-interacting protein</fullName>
    </recommendedName>
</protein>
<reference evidence="9" key="1">
    <citation type="submission" date="2022-06" db="EMBL/GenBank/DDBJ databases">
        <authorList>
            <person name="Berger JAMES D."/>
            <person name="Berger JAMES D."/>
        </authorList>
    </citation>
    <scope>NUCLEOTIDE SEQUENCE [LARGE SCALE GENOMIC DNA]</scope>
</reference>
<dbReference type="Proteomes" id="UP000050795">
    <property type="component" value="Unassembled WGS sequence"/>
</dbReference>
<evidence type="ECO:0000313" key="10">
    <source>
        <dbReference type="WBParaSite" id="TREG1_37670.2"/>
    </source>
</evidence>
<evidence type="ECO:0000256" key="6">
    <source>
        <dbReference type="RuleBase" id="RU366049"/>
    </source>
</evidence>
<dbReference type="PANTHER" id="PTHR13220">
    <property type="entry name" value="TIMELESS INTERACTING-RELATED"/>
    <property type="match status" value="1"/>
</dbReference>
<feature type="region of interest" description="Disordered" evidence="7">
    <location>
        <begin position="222"/>
        <end position="243"/>
    </location>
</feature>
<dbReference type="Pfam" id="PF07962">
    <property type="entry name" value="Swi3"/>
    <property type="match status" value="1"/>
</dbReference>
<reference evidence="10" key="2">
    <citation type="submission" date="2023-11" db="UniProtKB">
        <authorList>
            <consortium name="WormBaseParasite"/>
        </authorList>
    </citation>
    <scope>IDENTIFICATION</scope>
</reference>
<evidence type="ECO:0000256" key="4">
    <source>
        <dbReference type="ARBA" id="ARBA00023242"/>
    </source>
</evidence>
<keyword evidence="5 6" id="KW-0131">Cell cycle</keyword>
<dbReference type="AlphaFoldDB" id="A0AA85JL51"/>
<dbReference type="GO" id="GO:0031298">
    <property type="term" value="C:replication fork protection complex"/>
    <property type="evidence" value="ECO:0007669"/>
    <property type="project" value="TreeGrafter"/>
</dbReference>
<keyword evidence="4 6" id="KW-0539">Nucleus</keyword>
<comment type="function">
    <text evidence="6">Plays an important role in the control of DNA replication and the maintenance of replication fork stability.</text>
</comment>
<feature type="compositionally biased region" description="Polar residues" evidence="7">
    <location>
        <begin position="59"/>
        <end position="68"/>
    </location>
</feature>
<dbReference type="InterPro" id="IPR012923">
    <property type="entry name" value="Csm3"/>
</dbReference>
<comment type="similarity">
    <text evidence="2 6">Belongs to the CSM3 family.</text>
</comment>
<dbReference type="GO" id="GO:0000076">
    <property type="term" value="P:DNA replication checkpoint signaling"/>
    <property type="evidence" value="ECO:0007669"/>
    <property type="project" value="UniProtKB-UniRule"/>
</dbReference>
<feature type="compositionally biased region" description="Basic and acidic residues" evidence="7">
    <location>
        <begin position="84"/>
        <end position="94"/>
    </location>
</feature>
<dbReference type="PANTHER" id="PTHR13220:SF11">
    <property type="entry name" value="TIMELESS-INTERACTING PROTEIN"/>
    <property type="match status" value="1"/>
</dbReference>
<evidence type="ECO:0000256" key="2">
    <source>
        <dbReference type="ARBA" id="ARBA00006075"/>
    </source>
</evidence>
<feature type="region of interest" description="Disordered" evidence="7">
    <location>
        <begin position="1"/>
        <end position="110"/>
    </location>
</feature>
<dbReference type="GO" id="GO:0003677">
    <property type="term" value="F:DNA binding"/>
    <property type="evidence" value="ECO:0007669"/>
    <property type="project" value="TreeGrafter"/>
</dbReference>
<evidence type="ECO:0000259" key="8">
    <source>
        <dbReference type="Pfam" id="PF07962"/>
    </source>
</evidence>
<feature type="region of interest" description="Disordered" evidence="7">
    <location>
        <begin position="272"/>
        <end position="324"/>
    </location>
</feature>
<keyword evidence="3 6" id="KW-0227">DNA damage</keyword>
<evidence type="ECO:0000256" key="7">
    <source>
        <dbReference type="SAM" id="MobiDB-lite"/>
    </source>
</evidence>
<feature type="domain" description="Chromosome segregation in meiosis protein 3" evidence="8">
    <location>
        <begin position="138"/>
        <end position="218"/>
    </location>
</feature>
<dbReference type="GO" id="GO:0031297">
    <property type="term" value="P:replication fork processing"/>
    <property type="evidence" value="ECO:0007669"/>
    <property type="project" value="UniProtKB-UniRule"/>
</dbReference>
<proteinExistence type="inferred from homology"/>
<accession>A0AA85JL51</accession>
<feature type="compositionally biased region" description="Acidic residues" evidence="7">
    <location>
        <begin position="95"/>
        <end position="110"/>
    </location>
</feature>
<dbReference type="InterPro" id="IPR040038">
    <property type="entry name" value="TIPIN/Csm3/Swi3"/>
</dbReference>
<dbReference type="GO" id="GO:0043111">
    <property type="term" value="P:replication fork arrest"/>
    <property type="evidence" value="ECO:0007669"/>
    <property type="project" value="TreeGrafter"/>
</dbReference>
<dbReference type="GO" id="GO:0006974">
    <property type="term" value="P:DNA damage response"/>
    <property type="evidence" value="ECO:0007669"/>
    <property type="project" value="UniProtKB-KW"/>
</dbReference>